<name>E6QF63_9ZZZZ</name>
<dbReference type="InterPro" id="IPR059012">
    <property type="entry name" value="DUF8168_C"/>
</dbReference>
<sequence length="176" mass="19684">MVAFKMGWGLTVVLESFIDSNGIASQIVQKDDSLAPLCTAFSLDQGFDELCIKVIQSVPLFMALRDLIAAISLPNVAPVDCARAMDRLKHLVASPGMTDKKAWLQLRQALQIDEDYLKYITDYSANPRHGKPGHIPGTVTTEITRRAWIIMNRYFEYLKRGNVVLDPSEFPLLTSL</sequence>
<evidence type="ECO:0000259" key="1">
    <source>
        <dbReference type="Pfam" id="PF26504"/>
    </source>
</evidence>
<dbReference type="AlphaFoldDB" id="E6QF63"/>
<protein>
    <recommendedName>
        <fullName evidence="1">DUF8168 domain-containing protein</fullName>
    </recommendedName>
</protein>
<proteinExistence type="predicted"/>
<organism evidence="2">
    <name type="scientific">mine drainage metagenome</name>
    <dbReference type="NCBI Taxonomy" id="410659"/>
    <lineage>
        <taxon>unclassified sequences</taxon>
        <taxon>metagenomes</taxon>
        <taxon>ecological metagenomes</taxon>
    </lineage>
</organism>
<dbReference type="EMBL" id="CABP01000140">
    <property type="protein sequence ID" value="CBI05845.1"/>
    <property type="molecule type" value="Genomic_DNA"/>
</dbReference>
<accession>E6QF63</accession>
<comment type="caution">
    <text evidence="2">The sequence shown here is derived from an EMBL/GenBank/DDBJ whole genome shotgun (WGS) entry which is preliminary data.</text>
</comment>
<evidence type="ECO:0000313" key="2">
    <source>
        <dbReference type="EMBL" id="CBI05845.1"/>
    </source>
</evidence>
<dbReference type="Pfam" id="PF26504">
    <property type="entry name" value="DUF8168_C"/>
    <property type="match status" value="1"/>
</dbReference>
<feature type="domain" description="DUF8168" evidence="1">
    <location>
        <begin position="53"/>
        <end position="158"/>
    </location>
</feature>
<reference evidence="2" key="1">
    <citation type="submission" date="2009-10" db="EMBL/GenBank/DDBJ databases">
        <title>Diversity of trophic interactions inside an arsenic-rich microbial ecosystem.</title>
        <authorList>
            <person name="Bertin P.N."/>
            <person name="Heinrich-Salmeron A."/>
            <person name="Pelletier E."/>
            <person name="Goulhen-Chollet F."/>
            <person name="Arsene-Ploetze F."/>
            <person name="Gallien S."/>
            <person name="Calteau A."/>
            <person name="Vallenet D."/>
            <person name="Casiot C."/>
            <person name="Chane-Woon-Ming B."/>
            <person name="Giloteaux L."/>
            <person name="Barakat M."/>
            <person name="Bonnefoy V."/>
            <person name="Bruneel O."/>
            <person name="Chandler M."/>
            <person name="Cleiss J."/>
            <person name="Duran R."/>
            <person name="Elbaz-Poulichet F."/>
            <person name="Fonknechten N."/>
            <person name="Lauga B."/>
            <person name="Mornico D."/>
            <person name="Ortet P."/>
            <person name="Schaeffer C."/>
            <person name="Siguier P."/>
            <person name="Alexander Thil Smith A."/>
            <person name="Van Dorsselaer A."/>
            <person name="Weissenbach J."/>
            <person name="Medigue C."/>
            <person name="Le Paslier D."/>
        </authorList>
    </citation>
    <scope>NUCLEOTIDE SEQUENCE</scope>
</reference>
<gene>
    <name evidence="2" type="ORF">CARN5_0647</name>
</gene>